<evidence type="ECO:0000313" key="4">
    <source>
        <dbReference type="Proteomes" id="UP000548978"/>
    </source>
</evidence>
<dbReference type="AlphaFoldDB" id="A0A7W9A117"/>
<dbReference type="SUPFAM" id="SSF55961">
    <property type="entry name" value="Bet v1-like"/>
    <property type="match status" value="1"/>
</dbReference>
<evidence type="ECO:0000259" key="2">
    <source>
        <dbReference type="Pfam" id="PF08327"/>
    </source>
</evidence>
<comment type="caution">
    <text evidence="3">The sequence shown here is derived from an EMBL/GenBank/DDBJ whole genome shotgun (WGS) entry which is preliminary data.</text>
</comment>
<protein>
    <submittedName>
        <fullName evidence="3">Uncharacterized protein YndB with AHSA1/START domain</fullName>
    </submittedName>
</protein>
<dbReference type="Gene3D" id="3.30.530.20">
    <property type="match status" value="1"/>
</dbReference>
<dbReference type="RefSeq" id="WP_375782285.1">
    <property type="nucleotide sequence ID" value="NZ_JACIJB010000001.1"/>
</dbReference>
<name>A0A7W9A117_9CAUL</name>
<evidence type="ECO:0000313" key="3">
    <source>
        <dbReference type="EMBL" id="MBB5659448.1"/>
    </source>
</evidence>
<dbReference type="EMBL" id="JACIJB010000001">
    <property type="protein sequence ID" value="MBB5659448.1"/>
    <property type="molecule type" value="Genomic_DNA"/>
</dbReference>
<accession>A0A7W9A117</accession>
<gene>
    <name evidence="3" type="ORF">FHS65_000166</name>
</gene>
<evidence type="ECO:0000256" key="1">
    <source>
        <dbReference type="ARBA" id="ARBA00006817"/>
    </source>
</evidence>
<reference evidence="3 4" key="1">
    <citation type="submission" date="2020-08" db="EMBL/GenBank/DDBJ databases">
        <title>Genomic Encyclopedia of Type Strains, Phase IV (KMG-IV): sequencing the most valuable type-strain genomes for metagenomic binning, comparative biology and taxonomic classification.</title>
        <authorList>
            <person name="Goeker M."/>
        </authorList>
    </citation>
    <scope>NUCLEOTIDE SEQUENCE [LARGE SCALE GENOMIC DNA]</scope>
    <source>
        <strain evidence="3 4">DSM 24448</strain>
    </source>
</reference>
<organism evidence="3 4">
    <name type="scientific">Brevundimonas halotolerans</name>
    <dbReference type="NCBI Taxonomy" id="69670"/>
    <lineage>
        <taxon>Bacteria</taxon>
        <taxon>Pseudomonadati</taxon>
        <taxon>Pseudomonadota</taxon>
        <taxon>Alphaproteobacteria</taxon>
        <taxon>Caulobacterales</taxon>
        <taxon>Caulobacteraceae</taxon>
        <taxon>Brevundimonas</taxon>
    </lineage>
</organism>
<comment type="similarity">
    <text evidence="1">Belongs to the AHA1 family.</text>
</comment>
<dbReference type="Proteomes" id="UP000548978">
    <property type="component" value="Unassembled WGS sequence"/>
</dbReference>
<dbReference type="InterPro" id="IPR023393">
    <property type="entry name" value="START-like_dom_sf"/>
</dbReference>
<feature type="domain" description="Activator of Hsp90 ATPase homologue 1/2-like C-terminal" evidence="2">
    <location>
        <begin position="18"/>
        <end position="151"/>
    </location>
</feature>
<keyword evidence="4" id="KW-1185">Reference proteome</keyword>
<dbReference type="InterPro" id="IPR013538">
    <property type="entry name" value="ASHA1/2-like_C"/>
</dbReference>
<dbReference type="Pfam" id="PF08327">
    <property type="entry name" value="AHSA1"/>
    <property type="match status" value="1"/>
</dbReference>
<proteinExistence type="inferred from homology"/>
<sequence length="156" mass="17873">MTDDLATRPTLHITRVFDAPRPLVWMAWTRPEMAVQWMGPVEWPAISATQDFRVGGEWRKCLRSVETGEELWQGGIYLEIVENERLVFTFKWDESHEDGPPADTLVTVVFSDTDDGKTHMDLTHAGLKSEQSLTGHRHGWTSTTDRLEAWLAAHRD</sequence>